<accession>A0AAV9K1H1</accession>
<protein>
    <submittedName>
        <fullName evidence="1">Uncharacterized protein</fullName>
    </submittedName>
</protein>
<evidence type="ECO:0000313" key="2">
    <source>
        <dbReference type="Proteomes" id="UP001311915"/>
    </source>
</evidence>
<sequence length="174" mass="19570">MATSNFKLLHSYFKLSDVTAQGVRKIITDDGETVEINHASVKLDHKNDSISEFLHPVVSLKIEENVIILQFGSFEPVEVSALKKTTNTSKVDDFSNEVNGETWTLVALKRQKHQGTSKPRLSKVDTNSSTNQLQQCKSIKSNTKSKYINASSQKVRRTVTLVEFFPEMLLDVRA</sequence>
<organism evidence="1 2">
    <name type="scientific">Solanum pinnatisectum</name>
    <name type="common">tansyleaf nightshade</name>
    <dbReference type="NCBI Taxonomy" id="50273"/>
    <lineage>
        <taxon>Eukaryota</taxon>
        <taxon>Viridiplantae</taxon>
        <taxon>Streptophyta</taxon>
        <taxon>Embryophyta</taxon>
        <taxon>Tracheophyta</taxon>
        <taxon>Spermatophyta</taxon>
        <taxon>Magnoliopsida</taxon>
        <taxon>eudicotyledons</taxon>
        <taxon>Gunneridae</taxon>
        <taxon>Pentapetalae</taxon>
        <taxon>asterids</taxon>
        <taxon>lamiids</taxon>
        <taxon>Solanales</taxon>
        <taxon>Solanaceae</taxon>
        <taxon>Solanoideae</taxon>
        <taxon>Solaneae</taxon>
        <taxon>Solanum</taxon>
    </lineage>
</organism>
<dbReference type="EMBL" id="JAWPEI010000026">
    <property type="protein sequence ID" value="KAK4707176.1"/>
    <property type="molecule type" value="Genomic_DNA"/>
</dbReference>
<reference evidence="1 2" key="1">
    <citation type="submission" date="2023-10" db="EMBL/GenBank/DDBJ databases">
        <title>Genome-Wide Identification Analysis in wild type Solanum Pinnatisectum Reveals Some Genes Defensing Phytophthora Infestans.</title>
        <authorList>
            <person name="Sun C."/>
        </authorList>
    </citation>
    <scope>NUCLEOTIDE SEQUENCE [LARGE SCALE GENOMIC DNA]</scope>
    <source>
        <strain evidence="1">LQN</strain>
        <tissue evidence="1">Leaf</tissue>
    </source>
</reference>
<dbReference type="AlphaFoldDB" id="A0AAV9K1H1"/>
<proteinExistence type="predicted"/>
<keyword evidence="2" id="KW-1185">Reference proteome</keyword>
<evidence type="ECO:0000313" key="1">
    <source>
        <dbReference type="EMBL" id="KAK4707176.1"/>
    </source>
</evidence>
<gene>
    <name evidence="1" type="ORF">R3W88_033315</name>
</gene>
<comment type="caution">
    <text evidence="1">The sequence shown here is derived from an EMBL/GenBank/DDBJ whole genome shotgun (WGS) entry which is preliminary data.</text>
</comment>
<name>A0AAV9K1H1_9SOLN</name>
<dbReference type="Proteomes" id="UP001311915">
    <property type="component" value="Unassembled WGS sequence"/>
</dbReference>